<evidence type="ECO:0000313" key="5">
    <source>
        <dbReference type="EMBL" id="RLN83936.1"/>
    </source>
</evidence>
<dbReference type="EMBL" id="MBDN02000025">
    <property type="protein sequence ID" value="RLN83936.1"/>
    <property type="molecule type" value="Genomic_DNA"/>
</dbReference>
<dbReference type="PROSITE" id="PS50072">
    <property type="entry name" value="CSA_PPIASE_2"/>
    <property type="match status" value="1"/>
</dbReference>
<keyword evidence="6" id="KW-1185">Reference proteome</keyword>
<dbReference type="Proteomes" id="UP000785171">
    <property type="component" value="Unassembled WGS sequence"/>
</dbReference>
<organism evidence="5 6">
    <name type="scientific">Phytophthora kernoviae</name>
    <dbReference type="NCBI Taxonomy" id="325452"/>
    <lineage>
        <taxon>Eukaryota</taxon>
        <taxon>Sar</taxon>
        <taxon>Stramenopiles</taxon>
        <taxon>Oomycota</taxon>
        <taxon>Peronosporomycetes</taxon>
        <taxon>Peronosporales</taxon>
        <taxon>Peronosporaceae</taxon>
        <taxon>Phytophthora</taxon>
    </lineage>
</organism>
<dbReference type="PANTHER" id="PTHR11071:SF561">
    <property type="entry name" value="PEPTIDYL-PROLYL CIS-TRANS ISOMERASE D-RELATED"/>
    <property type="match status" value="1"/>
</dbReference>
<sequence length="338" mass="37068">MASAGGSGVECCELVGLLGDVAYQRCKLLLQQLRKLHPIFVSPLEGMMEVEYLEYVQNQQEKIPKGKLGELLRTTQPIVLLIDSSNVILDGEDELLEFAMERTQLSKNEFLAAAAFGDALPSANSEDNESARQEYMEKLLLAEETLEAKAEEAAEQAVARRRELSGNLYAFLVFEVDGIALPKVELELFQSVCPKTSKNFLAFCQGKVPDVTDETRQLGYQGNCIHRVVRGGWIQAGDVAGNGQGDGPCRSLYGLEFPDESFSISHNAAGILSMANTGPHTNGSQFFITLAPHPWMDRNKVAFGRVVSGWRTITAISNLETRHELPCVPCTIVDSGKL</sequence>
<dbReference type="PANTHER" id="PTHR11071">
    <property type="entry name" value="PEPTIDYL-PROLYL CIS-TRANS ISOMERASE"/>
    <property type="match status" value="1"/>
</dbReference>
<gene>
    <name evidence="4" type="ORF">BBI17_000483</name>
    <name evidence="5" type="ORF">BBO99_00001666</name>
    <name evidence="3" type="ORF">JM16_008132</name>
</gene>
<evidence type="ECO:0000313" key="7">
    <source>
        <dbReference type="Proteomes" id="UP000285883"/>
    </source>
</evidence>
<dbReference type="GO" id="GO:0016018">
    <property type="term" value="F:cyclosporin A binding"/>
    <property type="evidence" value="ECO:0007669"/>
    <property type="project" value="TreeGrafter"/>
</dbReference>
<keyword evidence="1" id="KW-0175">Coiled coil</keyword>
<dbReference type="InterPro" id="IPR029000">
    <property type="entry name" value="Cyclophilin-like_dom_sf"/>
</dbReference>
<accession>A0A3R7JXT0</accession>
<dbReference type="Proteomes" id="UP000285624">
    <property type="component" value="Unassembled WGS sequence"/>
</dbReference>
<dbReference type="AlphaFoldDB" id="A0A3R7JXT0"/>
<dbReference type="GO" id="GO:0006457">
    <property type="term" value="P:protein folding"/>
    <property type="evidence" value="ECO:0007669"/>
    <property type="project" value="TreeGrafter"/>
</dbReference>
<comment type="caution">
    <text evidence="5">The sequence shown here is derived from an EMBL/GenBank/DDBJ whole genome shotgun (WGS) entry which is preliminary data.</text>
</comment>
<dbReference type="GO" id="GO:0005737">
    <property type="term" value="C:cytoplasm"/>
    <property type="evidence" value="ECO:0007669"/>
    <property type="project" value="TreeGrafter"/>
</dbReference>
<dbReference type="GO" id="GO:0003755">
    <property type="term" value="F:peptidyl-prolyl cis-trans isomerase activity"/>
    <property type="evidence" value="ECO:0007669"/>
    <property type="project" value="InterPro"/>
</dbReference>
<dbReference type="STRING" id="325452.A0A3R7JXT0"/>
<reference evidence="6 7" key="2">
    <citation type="submission" date="2018-07" db="EMBL/GenBank/DDBJ databases">
        <title>Genome sequencing of oomycete isolates from Chile give support for New Zealand origin for Phytophthora kernoviae and make available the first Nothophytophthora sp. genome.</title>
        <authorList>
            <person name="Studholme D.J."/>
            <person name="Sanfuentes E."/>
            <person name="Panda P."/>
            <person name="Hill R."/>
            <person name="Sambles C."/>
            <person name="Grant M."/>
            <person name="Williams N.M."/>
            <person name="Mcdougal R.L."/>
        </authorList>
    </citation>
    <scope>NUCLEOTIDE SEQUENCE [LARGE SCALE GENOMIC DNA]</scope>
    <source>
        <strain evidence="4">Chile2</strain>
        <strain evidence="5">Chile4</strain>
    </source>
</reference>
<evidence type="ECO:0000313" key="6">
    <source>
        <dbReference type="Proteomes" id="UP000285624"/>
    </source>
</evidence>
<name>A0A3R7JXT0_9STRA</name>
<evidence type="ECO:0000313" key="3">
    <source>
        <dbReference type="EMBL" id="KAG2512325.1"/>
    </source>
</evidence>
<proteinExistence type="predicted"/>
<feature type="coiled-coil region" evidence="1">
    <location>
        <begin position="132"/>
        <end position="163"/>
    </location>
</feature>
<dbReference type="EMBL" id="MAYM02000914">
    <property type="protein sequence ID" value="RLN31833.1"/>
    <property type="molecule type" value="Genomic_DNA"/>
</dbReference>
<reference evidence="3" key="1">
    <citation type="journal article" date="2015" name="Genom Data">
        <title>Genome sequences of six Phytophthora species associated with forests in New Zealand.</title>
        <authorList>
            <person name="Studholme D.J."/>
            <person name="McDougal R.L."/>
            <person name="Sambles C."/>
            <person name="Hansen E."/>
            <person name="Hardy G."/>
            <person name="Grant M."/>
            <person name="Ganley R.J."/>
            <person name="Williams N.M."/>
        </authorList>
    </citation>
    <scope>NUCLEOTIDE SEQUENCE</scope>
    <source>
        <strain evidence="3">NZFS 2646</strain>
    </source>
</reference>
<reference evidence="3" key="3">
    <citation type="submission" date="2020-06" db="EMBL/GenBank/DDBJ databases">
        <authorList>
            <person name="Studholme D.J."/>
        </authorList>
    </citation>
    <scope>NUCLEOTIDE SEQUENCE</scope>
    <source>
        <strain evidence="3">NZFS 2646</strain>
    </source>
</reference>
<dbReference type="InterPro" id="IPR002130">
    <property type="entry name" value="Cyclophilin-type_PPIase_dom"/>
</dbReference>
<dbReference type="Pfam" id="PF00160">
    <property type="entry name" value="Pro_isomerase"/>
    <property type="match status" value="1"/>
</dbReference>
<evidence type="ECO:0000313" key="4">
    <source>
        <dbReference type="EMBL" id="RLN31833.1"/>
    </source>
</evidence>
<dbReference type="EMBL" id="JPWV03000413">
    <property type="protein sequence ID" value="KAG2512325.1"/>
    <property type="molecule type" value="Genomic_DNA"/>
</dbReference>
<dbReference type="Proteomes" id="UP000285883">
    <property type="component" value="Unassembled WGS sequence"/>
</dbReference>
<feature type="domain" description="PPIase cyclophilin-type" evidence="2">
    <location>
        <begin position="171"/>
        <end position="337"/>
    </location>
</feature>
<evidence type="ECO:0000259" key="2">
    <source>
        <dbReference type="PROSITE" id="PS50072"/>
    </source>
</evidence>
<evidence type="ECO:0000256" key="1">
    <source>
        <dbReference type="SAM" id="Coils"/>
    </source>
</evidence>
<dbReference type="SUPFAM" id="SSF50891">
    <property type="entry name" value="Cyclophilin-like"/>
    <property type="match status" value="1"/>
</dbReference>
<dbReference type="Gene3D" id="2.40.100.10">
    <property type="entry name" value="Cyclophilin-like"/>
    <property type="match status" value="1"/>
</dbReference>
<protein>
    <recommendedName>
        <fullName evidence="2">PPIase cyclophilin-type domain-containing protein</fullName>
    </recommendedName>
</protein>
<dbReference type="PRINTS" id="PR00153">
    <property type="entry name" value="CSAPPISMRASE"/>
</dbReference>